<organism evidence="6 7">
    <name type="scientific">Pseudoalteromonas holothuriae</name>
    <dbReference type="NCBI Taxonomy" id="2963714"/>
    <lineage>
        <taxon>Bacteria</taxon>
        <taxon>Pseudomonadati</taxon>
        <taxon>Pseudomonadota</taxon>
        <taxon>Gammaproteobacteria</taxon>
        <taxon>Alteromonadales</taxon>
        <taxon>Pseudoalteromonadaceae</taxon>
        <taxon>Pseudoalteromonas</taxon>
    </lineage>
</organism>
<gene>
    <name evidence="6" type="ORF">PSECIP111951_00260</name>
</gene>
<feature type="domain" description="TonB-dependent transporter Oar-like beta-barrel" evidence="5">
    <location>
        <begin position="243"/>
        <end position="310"/>
    </location>
</feature>
<sequence length="1043" mass="115904">MKYQLRKNALTLAIAASLGMSGVAVANETSSSIKGQITGPQGNPAVGTKITILHTPTGSVKVVDVNDAGYFNAKGLRVGGPYQITVDSNKFEDQRLENVQLSLGEAYPVNVQLNTLQDVEQIVVTGRAISQMSGGTGPAATFTLDDLQSAPAINRDLKDIVRADPRVYVDESRGAIQCGGGNPRFNSLTVDGVRMNDDFGLNSNGYPTIRAPFSFDSIDQVAVELAPFDVMYGGFTSCNINAVTKSGSNELHGGVFFDYTNDSLRGDKIEGEDVPTGDYTEKRYGFDVGMPLIKDTLFLFTSYEKLEGVEQFDYNALGRVTQAELDRIIDITKNKYNYDPGTLPPSMPVEDEKILVKLDWNINDDHRATFVYNFNDGFALNQSDESSGQLPLSNHFYKRGAEFTTIVGSVYSDWSSDFSTEVRVSKSDLDFTQAAIDAASGFGEFQITTDDDATVYIGPDDSRHANDLDWDNLAIKLAGTYYLDQHTITAGYEYTDLNVFNLFMQHTQGEFRFDSIDDYEAGKVDRVYYNNAAGTNNQNDVAATFSYQMHTFYVQDEYSFTDIDATLLFGLRYDRYASDDSPTYNANFHKRYGFANTKNMDGIDLLQPRVGFNWFVDEALELRGGFGLYSGGNPNVWISNSYSNDGVTQVGVRDGFENLFDTPLTNFDGGTPGYDIPLELYNKVGEQAVGAGDGDANAIDPNFEIPSEWKYSLGATYTTQNDYVFSADWLYTKKKDSALIRDVALREAGYSPLDGRVVLTNVDSEDKRDHEYVLGNVNGKDGESQIISLAMQKAFDNGIDLTLSYAYTDSKDINPMTSSTAGSNYGNIAVSNPMAPSLATSDYEVPHRFTLQLGYKTEFFDGYQTRFNLFGQASKGQPYSYLFSRSDRDVYGDVSWNSRGRQLLYVPLKNDAMVEFASAEDEKAFNDFVESNNLERGAITARNSQNADWFVKFDFRVSQELPGFMPEHKGEVFFVIDNLTNLLNDDWGVLRKGNFVGNHVIKVAKNEETGKFTYSDFISSAAEQSLERGPSVWKMRFGVRYTF</sequence>
<proteinExistence type="predicted"/>
<reference evidence="6 7" key="1">
    <citation type="submission" date="2022-07" db="EMBL/GenBank/DDBJ databases">
        <authorList>
            <person name="Criscuolo A."/>
        </authorList>
    </citation>
    <scope>NUCLEOTIDE SEQUENCE [LARGE SCALE GENOMIC DNA]</scope>
    <source>
        <strain evidence="7">CIP 111951</strain>
    </source>
</reference>
<dbReference type="InterPro" id="IPR057601">
    <property type="entry name" value="Oar-like_b-barrel"/>
</dbReference>
<evidence type="ECO:0000259" key="5">
    <source>
        <dbReference type="Pfam" id="PF25183"/>
    </source>
</evidence>
<dbReference type="Pfam" id="PF13620">
    <property type="entry name" value="CarboxypepD_reg"/>
    <property type="match status" value="1"/>
</dbReference>
<dbReference type="InterPro" id="IPR036942">
    <property type="entry name" value="Beta-barrel_TonB_sf"/>
</dbReference>
<dbReference type="Gene3D" id="2.40.170.20">
    <property type="entry name" value="TonB-dependent receptor, beta-barrel domain"/>
    <property type="match status" value="1"/>
</dbReference>
<name>A0ABN8UG84_9GAMM</name>
<comment type="subcellular location">
    <subcellularLocation>
        <location evidence="1">Cell outer membrane</location>
    </subcellularLocation>
</comment>
<protein>
    <recommendedName>
        <fullName evidence="5">TonB-dependent transporter Oar-like beta-barrel domain-containing protein</fullName>
    </recommendedName>
</protein>
<dbReference type="Gene3D" id="2.170.130.10">
    <property type="entry name" value="TonB-dependent receptor, plug domain"/>
    <property type="match status" value="1"/>
</dbReference>
<dbReference type="Pfam" id="PF25183">
    <property type="entry name" value="OMP_b-brl_4"/>
    <property type="match status" value="2"/>
</dbReference>
<evidence type="ECO:0000313" key="6">
    <source>
        <dbReference type="EMBL" id="CAH9050769.1"/>
    </source>
</evidence>
<evidence type="ECO:0000256" key="4">
    <source>
        <dbReference type="SAM" id="SignalP"/>
    </source>
</evidence>
<evidence type="ECO:0000256" key="3">
    <source>
        <dbReference type="ARBA" id="ARBA00023237"/>
    </source>
</evidence>
<feature type="signal peptide" evidence="4">
    <location>
        <begin position="1"/>
        <end position="26"/>
    </location>
</feature>
<feature type="chain" id="PRO_5046808008" description="TonB-dependent transporter Oar-like beta-barrel domain-containing protein" evidence="4">
    <location>
        <begin position="27"/>
        <end position="1043"/>
    </location>
</feature>
<comment type="caution">
    <text evidence="6">The sequence shown here is derived from an EMBL/GenBank/DDBJ whole genome shotgun (WGS) entry which is preliminary data.</text>
</comment>
<dbReference type="SUPFAM" id="SSF56935">
    <property type="entry name" value="Porins"/>
    <property type="match status" value="1"/>
</dbReference>
<feature type="domain" description="TonB-dependent transporter Oar-like beta-barrel" evidence="5">
    <location>
        <begin position="348"/>
        <end position="962"/>
    </location>
</feature>
<dbReference type="EMBL" id="CAMAPD010000001">
    <property type="protein sequence ID" value="CAH9050769.1"/>
    <property type="molecule type" value="Genomic_DNA"/>
</dbReference>
<evidence type="ECO:0000256" key="1">
    <source>
        <dbReference type="ARBA" id="ARBA00004442"/>
    </source>
</evidence>
<dbReference type="RefSeq" id="WP_261591460.1">
    <property type="nucleotide sequence ID" value="NZ_CAMAPD010000001.1"/>
</dbReference>
<dbReference type="InterPro" id="IPR037066">
    <property type="entry name" value="Plug_dom_sf"/>
</dbReference>
<keyword evidence="4" id="KW-0732">Signal</keyword>
<keyword evidence="2" id="KW-0472">Membrane</keyword>
<dbReference type="Proteomes" id="UP001152485">
    <property type="component" value="Unassembled WGS sequence"/>
</dbReference>
<evidence type="ECO:0000313" key="7">
    <source>
        <dbReference type="Proteomes" id="UP001152485"/>
    </source>
</evidence>
<keyword evidence="3" id="KW-0998">Cell outer membrane</keyword>
<dbReference type="Gene3D" id="2.60.40.1120">
    <property type="entry name" value="Carboxypeptidase-like, regulatory domain"/>
    <property type="match status" value="1"/>
</dbReference>
<evidence type="ECO:0000256" key="2">
    <source>
        <dbReference type="ARBA" id="ARBA00023136"/>
    </source>
</evidence>
<accession>A0ABN8UG84</accession>